<dbReference type="Proteomes" id="UP000207598">
    <property type="component" value="Unassembled WGS sequence"/>
</dbReference>
<organism evidence="1 2">
    <name type="scientific">Maliponia aquimaris</name>
    <dbReference type="NCBI Taxonomy" id="1673631"/>
    <lineage>
        <taxon>Bacteria</taxon>
        <taxon>Pseudomonadati</taxon>
        <taxon>Pseudomonadota</taxon>
        <taxon>Alphaproteobacteria</taxon>
        <taxon>Rhodobacterales</taxon>
        <taxon>Paracoccaceae</taxon>
        <taxon>Maliponia</taxon>
    </lineage>
</organism>
<keyword evidence="2" id="KW-1185">Reference proteome</keyword>
<sequence length="58" mass="6676">MTQQTDTIRTRADGSIDTAYYMQRGRRLRSEAAHALIRPDADTPRQRRGLGRLFGRTL</sequence>
<evidence type="ECO:0000313" key="1">
    <source>
        <dbReference type="EMBL" id="SMX48370.1"/>
    </source>
</evidence>
<proteinExistence type="predicted"/>
<name>A0A238L0H7_9RHOB</name>
<reference evidence="1 2" key="1">
    <citation type="submission" date="2017-05" db="EMBL/GenBank/DDBJ databases">
        <authorList>
            <person name="Song R."/>
            <person name="Chenine A.L."/>
            <person name="Ruprecht R.M."/>
        </authorList>
    </citation>
    <scope>NUCLEOTIDE SEQUENCE [LARGE SCALE GENOMIC DNA]</scope>
    <source>
        <strain evidence="1 2">CECT 8898</strain>
    </source>
</reference>
<dbReference type="EMBL" id="FXYF01000013">
    <property type="protein sequence ID" value="SMX48370.1"/>
    <property type="molecule type" value="Genomic_DNA"/>
</dbReference>
<dbReference type="RefSeq" id="WP_176445235.1">
    <property type="nucleotide sequence ID" value="NZ_FXYF01000013.1"/>
</dbReference>
<accession>A0A238L0H7</accession>
<dbReference type="AlphaFoldDB" id="A0A238L0H7"/>
<protein>
    <submittedName>
        <fullName evidence="1">Uncharacterized protein</fullName>
    </submittedName>
</protein>
<evidence type="ECO:0000313" key="2">
    <source>
        <dbReference type="Proteomes" id="UP000207598"/>
    </source>
</evidence>
<gene>
    <name evidence="1" type="ORF">MAA8898_03915</name>
</gene>